<keyword evidence="2" id="KW-1185">Reference proteome</keyword>
<accession>A0ACC1M6L5</accession>
<sequence>MSAENTVTAADAAAANEGIVEEPSSNPPQEAQEEINGVQGETEEEEEEEEEPYRLTIKAPNGSVVPVLASSQETVQELKQVVSETASTVEYSCFYLALHGQRLNDYALLSEIEGLALDSTLELVEDEYTEREARIHVIRLRELVSDSSAVANALVAGLDAGVSIYGTVRGEVEGEGDAASHAFKGYELGQAASLDVLSPAKALKQMGLPACIRSLALSGWNPVPRHRQMQGDLLYLLVTTLENQSYHITAHRDGFFVNASTQTRFNGSPAAHSNEKTDHSLVTLLRRLSPGFTKGLEAVQRALAARDPVSTLPFAVAEQAAAGWAVRGPESRTPAYDVGGPQDAFLRSGGVNSAADSLRDWNEELQSIRELPRTTLQERVVRDRQLHRWHGEFVEAAVAGAIAVVGGELVALNPTDSEEQHMFLRDNIFYSKGFDGREAFGDLGGDAAAHVATGKDITGVRLVNHLDPSGGLHTLGSVVVDYCGVRVVAQSVVPGVFRRQEVTPIVYGSSDQGKTLAADP</sequence>
<comment type="caution">
    <text evidence="1">The sequence shown here is derived from an EMBL/GenBank/DDBJ whole genome shotgun (WGS) entry which is preliminary data.</text>
</comment>
<feature type="non-terminal residue" evidence="1">
    <location>
        <position position="520"/>
    </location>
</feature>
<reference evidence="1" key="1">
    <citation type="submission" date="2022-07" db="EMBL/GenBank/DDBJ databases">
        <title>Phylogenomic reconstructions and comparative analyses of Kickxellomycotina fungi.</title>
        <authorList>
            <person name="Reynolds N.K."/>
            <person name="Stajich J.E."/>
            <person name="Barry K."/>
            <person name="Grigoriev I.V."/>
            <person name="Crous P."/>
            <person name="Smith M.E."/>
        </authorList>
    </citation>
    <scope>NUCLEOTIDE SEQUENCE</scope>
    <source>
        <strain evidence="1">CBS 190363</strain>
    </source>
</reference>
<evidence type="ECO:0000313" key="2">
    <source>
        <dbReference type="Proteomes" id="UP001139981"/>
    </source>
</evidence>
<name>A0ACC1M6L5_9FUNG</name>
<organism evidence="1 2">
    <name type="scientific">Coemansia aciculifera</name>
    <dbReference type="NCBI Taxonomy" id="417176"/>
    <lineage>
        <taxon>Eukaryota</taxon>
        <taxon>Fungi</taxon>
        <taxon>Fungi incertae sedis</taxon>
        <taxon>Zoopagomycota</taxon>
        <taxon>Kickxellomycotina</taxon>
        <taxon>Kickxellomycetes</taxon>
        <taxon>Kickxellales</taxon>
        <taxon>Kickxellaceae</taxon>
        <taxon>Coemansia</taxon>
    </lineage>
</organism>
<proteinExistence type="predicted"/>
<gene>
    <name evidence="1" type="primary">CLU1_1</name>
    <name evidence="1" type="ORF">IWW38_001680</name>
</gene>
<dbReference type="Proteomes" id="UP001139981">
    <property type="component" value="Unassembled WGS sequence"/>
</dbReference>
<protein>
    <submittedName>
        <fullName evidence="1">Intracellular distribution of mitochondria</fullName>
    </submittedName>
</protein>
<dbReference type="EMBL" id="JANBVB010000111">
    <property type="protein sequence ID" value="KAJ2897534.1"/>
    <property type="molecule type" value="Genomic_DNA"/>
</dbReference>
<evidence type="ECO:0000313" key="1">
    <source>
        <dbReference type="EMBL" id="KAJ2897534.1"/>
    </source>
</evidence>